<comment type="subcellular location">
    <subcellularLocation>
        <location evidence="1">Cell inner membrane</location>
        <topology evidence="1">Multi-pass membrane protein</topology>
    </subcellularLocation>
    <subcellularLocation>
        <location evidence="8">Cell membrane</location>
        <topology evidence="8">Multi-pass membrane protein</topology>
    </subcellularLocation>
</comment>
<dbReference type="InterPro" id="IPR035906">
    <property type="entry name" value="MetI-like_sf"/>
</dbReference>
<feature type="domain" description="ABC transmembrane type-1" evidence="9">
    <location>
        <begin position="357"/>
        <end position="553"/>
    </location>
</feature>
<dbReference type="Gene3D" id="1.10.3720.10">
    <property type="entry name" value="MetI-like"/>
    <property type="match status" value="2"/>
</dbReference>
<evidence type="ECO:0000256" key="1">
    <source>
        <dbReference type="ARBA" id="ARBA00004429"/>
    </source>
</evidence>
<feature type="transmembrane region" description="Helical" evidence="8">
    <location>
        <begin position="535"/>
        <end position="556"/>
    </location>
</feature>
<organism evidence="10 11">
    <name type="scientific">Microlunatus parietis</name>
    <dbReference type="NCBI Taxonomy" id="682979"/>
    <lineage>
        <taxon>Bacteria</taxon>
        <taxon>Bacillati</taxon>
        <taxon>Actinomycetota</taxon>
        <taxon>Actinomycetes</taxon>
        <taxon>Propionibacteriales</taxon>
        <taxon>Propionibacteriaceae</taxon>
        <taxon>Microlunatus</taxon>
    </lineage>
</organism>
<evidence type="ECO:0000256" key="5">
    <source>
        <dbReference type="ARBA" id="ARBA00022692"/>
    </source>
</evidence>
<keyword evidence="4" id="KW-0997">Cell inner membrane</keyword>
<dbReference type="SUPFAM" id="SSF161098">
    <property type="entry name" value="MetI-like"/>
    <property type="match status" value="2"/>
</dbReference>
<dbReference type="PROSITE" id="PS50928">
    <property type="entry name" value="ABC_TM1"/>
    <property type="match status" value="2"/>
</dbReference>
<keyword evidence="7 8" id="KW-0472">Membrane</keyword>
<dbReference type="RefSeq" id="WP_179755967.1">
    <property type="nucleotide sequence ID" value="NZ_JACCBU010000001.1"/>
</dbReference>
<evidence type="ECO:0000256" key="8">
    <source>
        <dbReference type="RuleBase" id="RU363032"/>
    </source>
</evidence>
<evidence type="ECO:0000313" key="10">
    <source>
        <dbReference type="EMBL" id="NYE74007.1"/>
    </source>
</evidence>
<gene>
    <name evidence="10" type="ORF">BKA15_005336</name>
</gene>
<feature type="transmembrane region" description="Helical" evidence="8">
    <location>
        <begin position="294"/>
        <end position="322"/>
    </location>
</feature>
<protein>
    <submittedName>
        <fullName evidence="10">Iron(III) transport system permease protein</fullName>
    </submittedName>
</protein>
<accession>A0A7Y9IBY4</accession>
<evidence type="ECO:0000256" key="3">
    <source>
        <dbReference type="ARBA" id="ARBA00022475"/>
    </source>
</evidence>
<feature type="transmembrane region" description="Helical" evidence="8">
    <location>
        <begin position="363"/>
        <end position="382"/>
    </location>
</feature>
<dbReference type="InterPro" id="IPR000515">
    <property type="entry name" value="MetI-like"/>
</dbReference>
<feature type="transmembrane region" description="Helical" evidence="8">
    <location>
        <begin position="147"/>
        <end position="170"/>
    </location>
</feature>
<evidence type="ECO:0000259" key="9">
    <source>
        <dbReference type="PROSITE" id="PS50928"/>
    </source>
</evidence>
<evidence type="ECO:0000256" key="2">
    <source>
        <dbReference type="ARBA" id="ARBA00022448"/>
    </source>
</evidence>
<feature type="transmembrane region" description="Helical" evidence="8">
    <location>
        <begin position="424"/>
        <end position="442"/>
    </location>
</feature>
<keyword evidence="5 8" id="KW-0812">Transmembrane</keyword>
<sequence>MSDVAGTRRRRRLAPTERFIVLLALPVFAVIIFFVVLPMLQTAIQSAGGDGPAANYVSFLSGGSQRALVASVGISLGTVALCAVVGTALGVLLTRFDFPGRRILQILAVLPLALPPLIGAASFTLLYNETGIFPRALHALLGIDPGAVAVSGVSGVLLVHVLTMYPYFYLSVTAGLAGLDTSLEEAAANLGAPRWQVWTTVVLPMLTPALVAGALLTFMTSMASFTAPQLYNVQTLTMQIVSTRTGGNYSLAAAQATVLAVVSVGFLFLMRWYQGRQTYRSLSKGIQRTRTRTTGWVSGVAAIGSTLISLILIAPVAAILLLSFSKNRSWTTEILPSRYTIENYVSIFTDPESLFPVNVSLQMAFYATIVAVVIGGTAAWVISRWPLRRGKGLLDAMVMLPWALPGTVIGVNLVTAFAEPTWSNLGLVLVGSLLILPVAYFVRYVPLVFRETGASIDTLDPAVDDAAQSLGASPLRSLLTVVMPLVWRGVLAGALLAFIDGVGEYVASVVVYPAGYAPMSVEIYNRLYSADLGSAAAYGSLQILLIFVVLLISNAIEHKPKNSKDTTIMTPAVTP</sequence>
<name>A0A7Y9IBY4_9ACTN</name>
<comment type="similarity">
    <text evidence="8">Belongs to the binding-protein-dependent transport system permease family.</text>
</comment>
<evidence type="ECO:0000313" key="11">
    <source>
        <dbReference type="Proteomes" id="UP000569914"/>
    </source>
</evidence>
<feature type="domain" description="ABC transmembrane type-1" evidence="9">
    <location>
        <begin position="68"/>
        <end position="270"/>
    </location>
</feature>
<evidence type="ECO:0000256" key="7">
    <source>
        <dbReference type="ARBA" id="ARBA00023136"/>
    </source>
</evidence>
<keyword evidence="6 8" id="KW-1133">Transmembrane helix</keyword>
<feature type="transmembrane region" description="Helical" evidence="8">
    <location>
        <begin position="394"/>
        <end position="418"/>
    </location>
</feature>
<dbReference type="Pfam" id="PF00528">
    <property type="entry name" value="BPD_transp_1"/>
    <property type="match status" value="2"/>
</dbReference>
<dbReference type="PANTHER" id="PTHR43357">
    <property type="entry name" value="INNER MEMBRANE ABC TRANSPORTER PERMEASE PROTEIN YDCV"/>
    <property type="match status" value="1"/>
</dbReference>
<dbReference type="PANTHER" id="PTHR43357:SF4">
    <property type="entry name" value="INNER MEMBRANE ABC TRANSPORTER PERMEASE PROTEIN YDCV"/>
    <property type="match status" value="1"/>
</dbReference>
<dbReference type="GO" id="GO:0055085">
    <property type="term" value="P:transmembrane transport"/>
    <property type="evidence" value="ECO:0007669"/>
    <property type="project" value="InterPro"/>
</dbReference>
<evidence type="ECO:0000256" key="4">
    <source>
        <dbReference type="ARBA" id="ARBA00022519"/>
    </source>
</evidence>
<feature type="transmembrane region" description="Helical" evidence="8">
    <location>
        <begin position="67"/>
        <end position="94"/>
    </location>
</feature>
<dbReference type="GO" id="GO:0005886">
    <property type="term" value="C:plasma membrane"/>
    <property type="evidence" value="ECO:0007669"/>
    <property type="project" value="UniProtKB-SubCell"/>
</dbReference>
<proteinExistence type="inferred from homology"/>
<dbReference type="CDD" id="cd06261">
    <property type="entry name" value="TM_PBP2"/>
    <property type="match status" value="2"/>
</dbReference>
<reference evidence="10 11" key="1">
    <citation type="submission" date="2020-07" db="EMBL/GenBank/DDBJ databases">
        <title>Sequencing the genomes of 1000 actinobacteria strains.</title>
        <authorList>
            <person name="Klenk H.-P."/>
        </authorList>
    </citation>
    <scope>NUCLEOTIDE SEQUENCE [LARGE SCALE GENOMIC DNA]</scope>
    <source>
        <strain evidence="10 11">DSM 22083</strain>
    </source>
</reference>
<feature type="transmembrane region" description="Helical" evidence="8">
    <location>
        <begin position="106"/>
        <end position="127"/>
    </location>
</feature>
<feature type="transmembrane region" description="Helical" evidence="8">
    <location>
        <begin position="251"/>
        <end position="273"/>
    </location>
</feature>
<dbReference type="AlphaFoldDB" id="A0A7Y9IBY4"/>
<dbReference type="EMBL" id="JACCBU010000001">
    <property type="protein sequence ID" value="NYE74007.1"/>
    <property type="molecule type" value="Genomic_DNA"/>
</dbReference>
<dbReference type="Proteomes" id="UP000569914">
    <property type="component" value="Unassembled WGS sequence"/>
</dbReference>
<keyword evidence="2 8" id="KW-0813">Transport</keyword>
<comment type="caution">
    <text evidence="10">The sequence shown here is derived from an EMBL/GenBank/DDBJ whole genome shotgun (WGS) entry which is preliminary data.</text>
</comment>
<evidence type="ECO:0000256" key="6">
    <source>
        <dbReference type="ARBA" id="ARBA00022989"/>
    </source>
</evidence>
<keyword evidence="11" id="KW-1185">Reference proteome</keyword>
<feature type="transmembrane region" description="Helical" evidence="8">
    <location>
        <begin position="20"/>
        <end position="40"/>
    </location>
</feature>
<keyword evidence="3" id="KW-1003">Cell membrane</keyword>